<dbReference type="EMBL" id="JARJCM010000066">
    <property type="protein sequence ID" value="KAJ7033300.1"/>
    <property type="molecule type" value="Genomic_DNA"/>
</dbReference>
<evidence type="ECO:0000313" key="2">
    <source>
        <dbReference type="EMBL" id="KAJ7033300.1"/>
    </source>
</evidence>
<name>A0AAD6SUF8_9AGAR</name>
<comment type="caution">
    <text evidence="1">The sequence shown here is derived from an EMBL/GenBank/DDBJ whole genome shotgun (WGS) entry which is preliminary data.</text>
</comment>
<protein>
    <submittedName>
        <fullName evidence="1">Uncharacterized protein</fullName>
    </submittedName>
</protein>
<dbReference type="AlphaFoldDB" id="A0AAD6SUF8"/>
<dbReference type="PANTHER" id="PTHR46579">
    <property type="entry name" value="F5/8 TYPE C DOMAIN-CONTAINING PROTEIN-RELATED"/>
    <property type="match status" value="1"/>
</dbReference>
<gene>
    <name evidence="2" type="ORF">C8F04DRAFT_957808</name>
    <name evidence="1" type="ORF">C8F04DRAFT_957834</name>
</gene>
<dbReference type="PANTHER" id="PTHR46579:SF2">
    <property type="entry name" value="C2H2-TYPE DOMAIN-CONTAINING PROTEIN"/>
    <property type="match status" value="1"/>
</dbReference>
<dbReference type="Proteomes" id="UP001218188">
    <property type="component" value="Unassembled WGS sequence"/>
</dbReference>
<reference evidence="1" key="1">
    <citation type="submission" date="2023-03" db="EMBL/GenBank/DDBJ databases">
        <title>Massive genome expansion in bonnet fungi (Mycena s.s.) driven by repeated elements and novel gene families across ecological guilds.</title>
        <authorList>
            <consortium name="Lawrence Berkeley National Laboratory"/>
            <person name="Harder C.B."/>
            <person name="Miyauchi S."/>
            <person name="Viragh M."/>
            <person name="Kuo A."/>
            <person name="Thoen E."/>
            <person name="Andreopoulos B."/>
            <person name="Lu D."/>
            <person name="Skrede I."/>
            <person name="Drula E."/>
            <person name="Henrissat B."/>
            <person name="Morin E."/>
            <person name="Kohler A."/>
            <person name="Barry K."/>
            <person name="LaButti K."/>
            <person name="Morin E."/>
            <person name="Salamov A."/>
            <person name="Lipzen A."/>
            <person name="Mereny Z."/>
            <person name="Hegedus B."/>
            <person name="Baldrian P."/>
            <person name="Stursova M."/>
            <person name="Weitz H."/>
            <person name="Taylor A."/>
            <person name="Grigoriev I.V."/>
            <person name="Nagy L.G."/>
            <person name="Martin F."/>
            <person name="Kauserud H."/>
        </authorList>
    </citation>
    <scope>NUCLEOTIDE SEQUENCE</scope>
    <source>
        <strain evidence="1">CBHHK200</strain>
    </source>
</reference>
<evidence type="ECO:0000313" key="3">
    <source>
        <dbReference type="Proteomes" id="UP001218188"/>
    </source>
</evidence>
<sequence>MLVCDLPAARKIGAMASCRHQWFCSRCLYILPPFEGGAGNRVGYNDYNMESWVNRTGSQCREWAELYRTAKTEQDARARFDKTGLRWTEFFRLPYFDLPRMLVVDSMHNLFLG</sequence>
<dbReference type="EMBL" id="JARJCM010000066">
    <property type="protein sequence ID" value="KAJ7033296.1"/>
    <property type="molecule type" value="Genomic_DNA"/>
</dbReference>
<feature type="non-terminal residue" evidence="1">
    <location>
        <position position="113"/>
    </location>
</feature>
<evidence type="ECO:0000313" key="1">
    <source>
        <dbReference type="EMBL" id="KAJ7033296.1"/>
    </source>
</evidence>
<proteinExistence type="predicted"/>
<organism evidence="1 3">
    <name type="scientific">Mycena alexandri</name>
    <dbReference type="NCBI Taxonomy" id="1745969"/>
    <lineage>
        <taxon>Eukaryota</taxon>
        <taxon>Fungi</taxon>
        <taxon>Dikarya</taxon>
        <taxon>Basidiomycota</taxon>
        <taxon>Agaricomycotina</taxon>
        <taxon>Agaricomycetes</taxon>
        <taxon>Agaricomycetidae</taxon>
        <taxon>Agaricales</taxon>
        <taxon>Marasmiineae</taxon>
        <taxon>Mycenaceae</taxon>
        <taxon>Mycena</taxon>
    </lineage>
</organism>
<keyword evidence="3" id="KW-1185">Reference proteome</keyword>
<accession>A0AAD6SUF8</accession>